<gene>
    <name evidence="15" type="ORF">DDF65_08175</name>
</gene>
<dbReference type="PROSITE" id="PS50109">
    <property type="entry name" value="HIS_KIN"/>
    <property type="match status" value="1"/>
</dbReference>
<feature type="transmembrane region" description="Helical" evidence="13">
    <location>
        <begin position="81"/>
        <end position="99"/>
    </location>
</feature>
<dbReference type="Gene3D" id="1.20.120.620">
    <property type="entry name" value="Backbone structure of the membrane domain of e. Coli histidine kinase receptor kdpd"/>
    <property type="match status" value="1"/>
</dbReference>
<evidence type="ECO:0000256" key="1">
    <source>
        <dbReference type="ARBA" id="ARBA00000085"/>
    </source>
</evidence>
<evidence type="ECO:0000313" key="15">
    <source>
        <dbReference type="EMBL" id="PVM84807.1"/>
    </source>
</evidence>
<keyword evidence="6 13" id="KW-0812">Transmembrane</keyword>
<dbReference type="Pfam" id="PF02518">
    <property type="entry name" value="HATPase_c"/>
    <property type="match status" value="1"/>
</dbReference>
<dbReference type="GO" id="GO:0016020">
    <property type="term" value="C:membrane"/>
    <property type="evidence" value="ECO:0007669"/>
    <property type="project" value="UniProtKB-SubCell"/>
</dbReference>
<evidence type="ECO:0000256" key="8">
    <source>
        <dbReference type="ARBA" id="ARBA00022777"/>
    </source>
</evidence>
<evidence type="ECO:0000256" key="12">
    <source>
        <dbReference type="ARBA" id="ARBA00023136"/>
    </source>
</evidence>
<dbReference type="Proteomes" id="UP000244913">
    <property type="component" value="Unassembled WGS sequence"/>
</dbReference>
<dbReference type="GO" id="GO:0004673">
    <property type="term" value="F:protein histidine kinase activity"/>
    <property type="evidence" value="ECO:0007669"/>
    <property type="project" value="UniProtKB-EC"/>
</dbReference>
<proteinExistence type="predicted"/>
<dbReference type="AlphaFoldDB" id="A0A2T9JM63"/>
<dbReference type="Pfam" id="PF07568">
    <property type="entry name" value="HisKA_2"/>
    <property type="match status" value="1"/>
</dbReference>
<dbReference type="Gene3D" id="3.30.565.10">
    <property type="entry name" value="Histidine kinase-like ATPase, C-terminal domain"/>
    <property type="match status" value="1"/>
</dbReference>
<dbReference type="Pfam" id="PF13493">
    <property type="entry name" value="DUF4118"/>
    <property type="match status" value="1"/>
</dbReference>
<dbReference type="SMART" id="SM00387">
    <property type="entry name" value="HATPase_c"/>
    <property type="match status" value="1"/>
</dbReference>
<evidence type="ECO:0000256" key="4">
    <source>
        <dbReference type="ARBA" id="ARBA00022553"/>
    </source>
</evidence>
<organism evidence="15 16">
    <name type="scientific">Caulobacter radicis</name>
    <dbReference type="NCBI Taxonomy" id="2172650"/>
    <lineage>
        <taxon>Bacteria</taxon>
        <taxon>Pseudomonadati</taxon>
        <taxon>Pseudomonadota</taxon>
        <taxon>Alphaproteobacteria</taxon>
        <taxon>Caulobacterales</taxon>
        <taxon>Caulobacteraceae</taxon>
        <taxon>Caulobacter</taxon>
    </lineage>
</organism>
<comment type="catalytic activity">
    <reaction evidence="1">
        <text>ATP + protein L-histidine = ADP + protein N-phospho-L-histidine.</text>
        <dbReference type="EC" id="2.7.13.3"/>
    </reaction>
</comment>
<dbReference type="InterPro" id="IPR025201">
    <property type="entry name" value="KdpD_TM"/>
</dbReference>
<evidence type="ECO:0000256" key="9">
    <source>
        <dbReference type="ARBA" id="ARBA00022840"/>
    </source>
</evidence>
<dbReference type="GO" id="GO:0000160">
    <property type="term" value="P:phosphorelay signal transduction system"/>
    <property type="evidence" value="ECO:0007669"/>
    <property type="project" value="UniProtKB-KW"/>
</dbReference>
<accession>A0A2T9JM63</accession>
<dbReference type="InterPro" id="IPR003594">
    <property type="entry name" value="HATPase_dom"/>
</dbReference>
<keyword evidence="5" id="KW-0808">Transferase</keyword>
<dbReference type="EC" id="2.7.13.3" evidence="3"/>
<keyword evidence="9" id="KW-0067">ATP-binding</keyword>
<evidence type="ECO:0000256" key="5">
    <source>
        <dbReference type="ARBA" id="ARBA00022679"/>
    </source>
</evidence>
<feature type="domain" description="Histidine kinase" evidence="14">
    <location>
        <begin position="157"/>
        <end position="346"/>
    </location>
</feature>
<keyword evidence="10 13" id="KW-1133">Transmembrane helix</keyword>
<evidence type="ECO:0000256" key="2">
    <source>
        <dbReference type="ARBA" id="ARBA00004141"/>
    </source>
</evidence>
<dbReference type="GO" id="GO:0005524">
    <property type="term" value="F:ATP binding"/>
    <property type="evidence" value="ECO:0007669"/>
    <property type="project" value="UniProtKB-KW"/>
</dbReference>
<dbReference type="SUPFAM" id="SSF55874">
    <property type="entry name" value="ATPase domain of HSP90 chaperone/DNA topoisomerase II/histidine kinase"/>
    <property type="match status" value="1"/>
</dbReference>
<dbReference type="InterPro" id="IPR038318">
    <property type="entry name" value="KdpD_sf"/>
</dbReference>
<feature type="transmembrane region" description="Helical" evidence="13">
    <location>
        <begin position="55"/>
        <end position="75"/>
    </location>
</feature>
<comment type="subcellular location">
    <subcellularLocation>
        <location evidence="2">Membrane</location>
        <topology evidence="2">Multi-pass membrane protein</topology>
    </subcellularLocation>
</comment>
<dbReference type="PANTHER" id="PTHR41523">
    <property type="entry name" value="TWO-COMPONENT SYSTEM SENSOR PROTEIN"/>
    <property type="match status" value="1"/>
</dbReference>
<feature type="transmembrane region" description="Helical" evidence="13">
    <location>
        <begin position="111"/>
        <end position="130"/>
    </location>
</feature>
<dbReference type="PANTHER" id="PTHR41523:SF8">
    <property type="entry name" value="ETHYLENE RESPONSE SENSOR PROTEIN"/>
    <property type="match status" value="1"/>
</dbReference>
<evidence type="ECO:0000259" key="14">
    <source>
        <dbReference type="PROSITE" id="PS50109"/>
    </source>
</evidence>
<keyword evidence="8" id="KW-0418">Kinase</keyword>
<evidence type="ECO:0000256" key="13">
    <source>
        <dbReference type="SAM" id="Phobius"/>
    </source>
</evidence>
<protein>
    <recommendedName>
        <fullName evidence="3">histidine kinase</fullName>
        <ecNumber evidence="3">2.7.13.3</ecNumber>
    </recommendedName>
</protein>
<dbReference type="InterPro" id="IPR005467">
    <property type="entry name" value="His_kinase_dom"/>
</dbReference>
<evidence type="ECO:0000256" key="3">
    <source>
        <dbReference type="ARBA" id="ARBA00012438"/>
    </source>
</evidence>
<feature type="transmembrane region" description="Helical" evidence="13">
    <location>
        <begin position="31"/>
        <end position="48"/>
    </location>
</feature>
<comment type="caution">
    <text evidence="15">The sequence shown here is derived from an EMBL/GenBank/DDBJ whole genome shotgun (WGS) entry which is preliminary data.</text>
</comment>
<evidence type="ECO:0000256" key="6">
    <source>
        <dbReference type="ARBA" id="ARBA00022692"/>
    </source>
</evidence>
<sequence>MLGPGSAACSIAAMRLEKVFAWSDPLRKAPLWVRYILATAVVLAFFALRSAFSPLLGGYPFLLFFPAIILTSMLIDRGTGIFSVILSALLAWYFFVPPLRSFALPSVQGAIPLLLYVIVALFVAMVVEALRSTAERLVHTAEKLERSSEINRLLLLDVNHRVKNHLASISGLLRLSARELDDPRALRVLDNAVGRINVLGEVYARLHLGERATVVASRDFIQSLCEGLRQSVLGVRPIALRVQVDDVALSSMQAVPIGLVINELVENALKHGFPEERAGDIYVSFTAVDEDLVLSVEDNGVGFDPTATKTGGGTRIVGSLVQQLGGRIERLGPPGLRIVTTLPRESPDV</sequence>
<reference evidence="15 16" key="1">
    <citation type="submission" date="2018-04" db="EMBL/GenBank/DDBJ databases">
        <title>The genome sequence of Caulobacter sp. 736.</title>
        <authorList>
            <person name="Gao J."/>
            <person name="Sun J."/>
        </authorList>
    </citation>
    <scope>NUCLEOTIDE SEQUENCE [LARGE SCALE GENOMIC DNA]</scope>
    <source>
        <strain evidence="15 16">736</strain>
    </source>
</reference>
<dbReference type="InterPro" id="IPR036890">
    <property type="entry name" value="HATPase_C_sf"/>
</dbReference>
<keyword evidence="7" id="KW-0547">Nucleotide-binding</keyword>
<keyword evidence="16" id="KW-1185">Reference proteome</keyword>
<keyword evidence="12 13" id="KW-0472">Membrane</keyword>
<keyword evidence="11" id="KW-0902">Two-component regulatory system</keyword>
<evidence type="ECO:0000256" key="10">
    <source>
        <dbReference type="ARBA" id="ARBA00022989"/>
    </source>
</evidence>
<name>A0A2T9JM63_9CAUL</name>
<keyword evidence="4" id="KW-0597">Phosphoprotein</keyword>
<evidence type="ECO:0000256" key="11">
    <source>
        <dbReference type="ARBA" id="ARBA00023012"/>
    </source>
</evidence>
<dbReference type="EMBL" id="QDKP01000024">
    <property type="protein sequence ID" value="PVM84807.1"/>
    <property type="molecule type" value="Genomic_DNA"/>
</dbReference>
<dbReference type="InterPro" id="IPR011495">
    <property type="entry name" value="Sig_transdc_His_kin_sub2_dim/P"/>
</dbReference>
<evidence type="ECO:0000313" key="16">
    <source>
        <dbReference type="Proteomes" id="UP000244913"/>
    </source>
</evidence>
<evidence type="ECO:0000256" key="7">
    <source>
        <dbReference type="ARBA" id="ARBA00022741"/>
    </source>
</evidence>